<gene>
    <name evidence="3" type="ORF">N7494_005176</name>
</gene>
<proteinExistence type="predicted"/>
<dbReference type="Proteomes" id="UP001220324">
    <property type="component" value="Unassembled WGS sequence"/>
</dbReference>
<evidence type="ECO:0000256" key="1">
    <source>
        <dbReference type="SAM" id="MobiDB-lite"/>
    </source>
</evidence>
<dbReference type="Pfam" id="PF25545">
    <property type="entry name" value="DUF7924"/>
    <property type="match status" value="1"/>
</dbReference>
<dbReference type="PANTHER" id="PTHR42470">
    <property type="entry name" value="VAST DOMAIN-CONTAINING PROTEIN"/>
    <property type="match status" value="1"/>
</dbReference>
<feature type="compositionally biased region" description="Basic and acidic residues" evidence="1">
    <location>
        <begin position="56"/>
        <end position="68"/>
    </location>
</feature>
<sequence>MKREAQSDPRDCNSNGGERPARAPRRESPSTNPELVKREHDHSTAQQVVSPFSPDNDSKHPDPLEHRTTTPTSRTNATGERTDDIYQWIPAPSEVGPLEAMSQRASKRSRSYSISTDRGRARSVSSDSSESSSARDTRSYAYRAANYVTILETKGCFMRQSSAGPMPEDIALCERLLSRPVEPPNGTLFDDEYITDFHNALQNRSQARLLVDLHPLIMPSAENQYIQGNQSLKDVVDGYDDPWQKTEPIYGPKPQPDHARGLKWSTFSESQRRKLEIKPDEKSPYTAREDMYFPYMTAEIKCGTQSLGLADRQNMHSMCIALRAVVSLCQAACCTEEVHRRILGFSISHDLEEFRIYGYYPEVYGGKVSFYRWPVAQPNVWTKDDRWTCYRFVKNVDHEFLPIHTHRLLRILEEVPDPDDGS</sequence>
<feature type="domain" description="DUF7924" evidence="2">
    <location>
        <begin position="194"/>
        <end position="409"/>
    </location>
</feature>
<protein>
    <recommendedName>
        <fullName evidence="2">DUF7924 domain-containing protein</fullName>
    </recommendedName>
</protein>
<organism evidence="3 4">
    <name type="scientific">Penicillium frequentans</name>
    <dbReference type="NCBI Taxonomy" id="3151616"/>
    <lineage>
        <taxon>Eukaryota</taxon>
        <taxon>Fungi</taxon>
        <taxon>Dikarya</taxon>
        <taxon>Ascomycota</taxon>
        <taxon>Pezizomycotina</taxon>
        <taxon>Eurotiomycetes</taxon>
        <taxon>Eurotiomycetidae</taxon>
        <taxon>Eurotiales</taxon>
        <taxon>Aspergillaceae</taxon>
        <taxon>Penicillium</taxon>
    </lineage>
</organism>
<evidence type="ECO:0000259" key="2">
    <source>
        <dbReference type="Pfam" id="PF25545"/>
    </source>
</evidence>
<reference evidence="3 4" key="1">
    <citation type="journal article" date="2023" name="IMA Fungus">
        <title>Comparative genomic study of the Penicillium genus elucidates a diverse pangenome and 15 lateral gene transfer events.</title>
        <authorList>
            <person name="Petersen C."/>
            <person name="Sorensen T."/>
            <person name="Nielsen M.R."/>
            <person name="Sondergaard T.E."/>
            <person name="Sorensen J.L."/>
            <person name="Fitzpatrick D.A."/>
            <person name="Frisvad J.C."/>
            <person name="Nielsen K.L."/>
        </authorList>
    </citation>
    <scope>NUCLEOTIDE SEQUENCE [LARGE SCALE GENOMIC DNA]</scope>
    <source>
        <strain evidence="3 4">IBT 35679</strain>
    </source>
</reference>
<dbReference type="EMBL" id="JAQIZZ010000004">
    <property type="protein sequence ID" value="KAJ5543897.1"/>
    <property type="molecule type" value="Genomic_DNA"/>
</dbReference>
<feature type="compositionally biased region" description="Basic and acidic residues" evidence="1">
    <location>
        <begin position="1"/>
        <end position="11"/>
    </location>
</feature>
<dbReference type="AlphaFoldDB" id="A0AAD6CYX1"/>
<keyword evidence="4" id="KW-1185">Reference proteome</keyword>
<evidence type="ECO:0000313" key="3">
    <source>
        <dbReference type="EMBL" id="KAJ5543897.1"/>
    </source>
</evidence>
<feature type="compositionally biased region" description="Low complexity" evidence="1">
    <location>
        <begin position="69"/>
        <end position="78"/>
    </location>
</feature>
<name>A0AAD6CYX1_9EURO</name>
<feature type="compositionally biased region" description="Basic and acidic residues" evidence="1">
    <location>
        <begin position="19"/>
        <end position="28"/>
    </location>
</feature>
<feature type="region of interest" description="Disordered" evidence="1">
    <location>
        <begin position="1"/>
        <end position="137"/>
    </location>
</feature>
<feature type="compositionally biased region" description="Low complexity" evidence="1">
    <location>
        <begin position="122"/>
        <end position="132"/>
    </location>
</feature>
<accession>A0AAD6CYX1</accession>
<dbReference type="PANTHER" id="PTHR42470:SF2">
    <property type="match status" value="1"/>
</dbReference>
<comment type="caution">
    <text evidence="3">The sequence shown here is derived from an EMBL/GenBank/DDBJ whole genome shotgun (WGS) entry which is preliminary data.</text>
</comment>
<dbReference type="InterPro" id="IPR057684">
    <property type="entry name" value="DUF7924"/>
</dbReference>
<evidence type="ECO:0000313" key="4">
    <source>
        <dbReference type="Proteomes" id="UP001220324"/>
    </source>
</evidence>
<feature type="compositionally biased region" description="Polar residues" evidence="1">
    <location>
        <begin position="44"/>
        <end position="55"/>
    </location>
</feature>